<evidence type="ECO:0000256" key="1">
    <source>
        <dbReference type="ARBA" id="ARBA00022857"/>
    </source>
</evidence>
<evidence type="ECO:0000313" key="3">
    <source>
        <dbReference type="EMBL" id="OQR71389.1"/>
    </source>
</evidence>
<dbReference type="PANTHER" id="PTHR43981:SF2">
    <property type="entry name" value="ENOYL-[ACYL-CARRIER-PROTEIN] REDUCTASE, MITOCHONDRIAL"/>
    <property type="match status" value="1"/>
</dbReference>
<sequence length="101" mass="11444">YVANRGYVVTYGGMSRQPVTVSTAALIFKSVHVVGFWRSLWAKENSGSPEDNKMYAELEKFALEHKLRAPIHLMCPLREYQSAVKTSMKGYTSCKQILVNE</sequence>
<dbReference type="InParanoid" id="A0A1V9XD13"/>
<dbReference type="OrthoDB" id="7482721at2759"/>
<dbReference type="Gene3D" id="3.90.180.10">
    <property type="entry name" value="Medium-chain alcohol dehydrogenases, catalytic domain"/>
    <property type="match status" value="1"/>
</dbReference>
<name>A0A1V9XD13_9ACAR</name>
<dbReference type="GO" id="GO:0006631">
    <property type="term" value="P:fatty acid metabolic process"/>
    <property type="evidence" value="ECO:0007669"/>
    <property type="project" value="TreeGrafter"/>
</dbReference>
<dbReference type="SUPFAM" id="SSF51735">
    <property type="entry name" value="NAD(P)-binding Rossmann-fold domains"/>
    <property type="match status" value="1"/>
</dbReference>
<dbReference type="Gene3D" id="3.40.50.720">
    <property type="entry name" value="NAD(P)-binding Rossmann-like Domain"/>
    <property type="match status" value="1"/>
</dbReference>
<organism evidence="3 4">
    <name type="scientific">Tropilaelaps mercedesae</name>
    <dbReference type="NCBI Taxonomy" id="418985"/>
    <lineage>
        <taxon>Eukaryota</taxon>
        <taxon>Metazoa</taxon>
        <taxon>Ecdysozoa</taxon>
        <taxon>Arthropoda</taxon>
        <taxon>Chelicerata</taxon>
        <taxon>Arachnida</taxon>
        <taxon>Acari</taxon>
        <taxon>Parasitiformes</taxon>
        <taxon>Mesostigmata</taxon>
        <taxon>Gamasina</taxon>
        <taxon>Dermanyssoidea</taxon>
        <taxon>Laelapidae</taxon>
        <taxon>Tropilaelaps</taxon>
    </lineage>
</organism>
<reference evidence="3 4" key="1">
    <citation type="journal article" date="2017" name="Gigascience">
        <title>Draft genome of the honey bee ectoparasitic mite, Tropilaelaps mercedesae, is shaped by the parasitic life history.</title>
        <authorList>
            <person name="Dong X."/>
            <person name="Armstrong S.D."/>
            <person name="Xia D."/>
            <person name="Makepeace B.L."/>
            <person name="Darby A.C."/>
            <person name="Kadowaki T."/>
        </authorList>
    </citation>
    <scope>NUCLEOTIDE SEQUENCE [LARGE SCALE GENOMIC DNA]</scope>
    <source>
        <strain evidence="3">Wuxi-XJTLU</strain>
    </source>
</reference>
<dbReference type="STRING" id="418985.A0A1V9XD13"/>
<comment type="caution">
    <text evidence="3">The sequence shown here is derived from an EMBL/GenBank/DDBJ whole genome shotgun (WGS) entry which is preliminary data.</text>
</comment>
<evidence type="ECO:0000256" key="2">
    <source>
        <dbReference type="ARBA" id="ARBA00023002"/>
    </source>
</evidence>
<dbReference type="GO" id="GO:0005739">
    <property type="term" value="C:mitochondrion"/>
    <property type="evidence" value="ECO:0007669"/>
    <property type="project" value="TreeGrafter"/>
</dbReference>
<dbReference type="InterPro" id="IPR051034">
    <property type="entry name" value="Mito_Enoyl-ACP_Reductase"/>
</dbReference>
<keyword evidence="1" id="KW-0521">NADP</keyword>
<accession>A0A1V9XD13</accession>
<feature type="non-terminal residue" evidence="3">
    <location>
        <position position="1"/>
    </location>
</feature>
<dbReference type="InterPro" id="IPR036291">
    <property type="entry name" value="NAD(P)-bd_dom_sf"/>
</dbReference>
<protein>
    <submittedName>
        <fullName evidence="3">Trans-2-enoyl-CoA reductase</fullName>
    </submittedName>
</protein>
<dbReference type="AlphaFoldDB" id="A0A1V9XD13"/>
<evidence type="ECO:0000313" key="4">
    <source>
        <dbReference type="Proteomes" id="UP000192247"/>
    </source>
</evidence>
<dbReference type="GO" id="GO:0016491">
    <property type="term" value="F:oxidoreductase activity"/>
    <property type="evidence" value="ECO:0007669"/>
    <property type="project" value="UniProtKB-KW"/>
</dbReference>
<gene>
    <name evidence="3" type="ORF">BIW11_01505</name>
</gene>
<proteinExistence type="predicted"/>
<dbReference type="EMBL" id="MNPL01014709">
    <property type="protein sequence ID" value="OQR71389.1"/>
    <property type="molecule type" value="Genomic_DNA"/>
</dbReference>
<keyword evidence="4" id="KW-1185">Reference proteome</keyword>
<dbReference type="Proteomes" id="UP000192247">
    <property type="component" value="Unassembled WGS sequence"/>
</dbReference>
<keyword evidence="2" id="KW-0560">Oxidoreductase</keyword>
<dbReference type="PANTHER" id="PTHR43981">
    <property type="entry name" value="ENOYL-[ACYL-CARRIER-PROTEIN] REDUCTASE, MITOCHONDRIAL"/>
    <property type="match status" value="1"/>
</dbReference>